<dbReference type="GO" id="GO:0032040">
    <property type="term" value="C:small-subunit processome"/>
    <property type="evidence" value="ECO:0007669"/>
    <property type="project" value="InterPro"/>
</dbReference>
<evidence type="ECO:0000313" key="10">
    <source>
        <dbReference type="EMBL" id="VDI26702.1"/>
    </source>
</evidence>
<evidence type="ECO:0000256" key="5">
    <source>
        <dbReference type="ARBA" id="ARBA00022737"/>
    </source>
</evidence>
<gene>
    <name evidence="10" type="ORF">MGAL_10B000258</name>
</gene>
<sequence>MPESKIEISAVSGASLVKTRPVFGPDSKCLFCCSESLIKVFSTESGECIRNLHGHTNTVTGIVVNPNNKLQILSCSFDQSVIQWDYSDGVLLKVYQLHYPLHDISLSSHQETPVLILKRQTSRQEYDIIECVLPSQKDCAPKINVLLGNVNKEQCSMAVGCQNKVIATINETFLYVQNQKKKVRHTLDNTQQTEFACVACHPTDVCVVTGCQNGRIYYWYNIFRKEKVVKTYHHWHALPVLDLCFTVEGSYLLSGGHECVLVKWQYNSDQKDFLPRLGAPINRVTCSHDNMYYATCHTDNVIKLITNKFDVKQVYQGLTCAHLSVQKTHPVPAGLHYDPRSKALVTNGKIGHLQFYSVTNDKHLYDLDIVGQNYISPENMAKPLTVTEVMAADFSCHGDWLATVELWDDHVMSPELRLKFWQFREETRKYTLNTTVELPHNFPVTCLKIRPETGEDDDQPMAVTTSLDNYFKTWTLVDDTNIYRKNKKWMCKFSGYYRYSPAITAAYSDDGSLLCVGFGSVLTIWDPDTNVLLQTLAGQKDKSDVQFIEFGKYSCSHLLTACSENSLVTWNLSSCTVLWNIDFSSVSLISDPETDVMAVISETSDVYFFRPSSPDILYHQNTISSSKVASAVFIPQHQGRQSLTALEKGRQLPTKSKLYFINSDHQLLCLSEVDTAVTAPKTMFTIQQNLPQTTLSLLLSKENTKQPAVDSRSTSKDIKSWKGFLDTPPQVQPAVTSLCKQFVQSMLVKTGTNSGNIEDDEELSDEECVMEVDDDVDSDEDVISQGKSQNMKNKNTKPKDSIKQTVIHTDTRAKDDYVSYMDWYIKR</sequence>
<keyword evidence="7" id="KW-0539">Nucleus</keyword>
<dbReference type="GO" id="GO:0006364">
    <property type="term" value="P:rRNA processing"/>
    <property type="evidence" value="ECO:0007669"/>
    <property type="project" value="UniProtKB-KW"/>
</dbReference>
<evidence type="ECO:0000256" key="3">
    <source>
        <dbReference type="ARBA" id="ARBA00022552"/>
    </source>
</evidence>
<dbReference type="Pfam" id="PF23869">
    <property type="entry name" value="Beta-prop_WDR75_1st"/>
    <property type="match status" value="1"/>
</dbReference>
<dbReference type="PROSITE" id="PS50082">
    <property type="entry name" value="WD_REPEATS_2"/>
    <property type="match status" value="1"/>
</dbReference>
<name>A0A8B6DXI6_MYTGA</name>
<evidence type="ECO:0000256" key="8">
    <source>
        <dbReference type="PROSITE-ProRule" id="PRU00221"/>
    </source>
</evidence>
<keyword evidence="4 8" id="KW-0853">WD repeat</keyword>
<comment type="subcellular location">
    <subcellularLocation>
        <location evidence="1">Nucleus</location>
        <location evidence="1">Nucleolus</location>
    </subcellularLocation>
</comment>
<dbReference type="EMBL" id="UYJE01004270">
    <property type="protein sequence ID" value="VDI26702.1"/>
    <property type="molecule type" value="Genomic_DNA"/>
</dbReference>
<dbReference type="GO" id="GO:2000234">
    <property type="term" value="P:positive regulation of rRNA processing"/>
    <property type="evidence" value="ECO:0007669"/>
    <property type="project" value="TreeGrafter"/>
</dbReference>
<dbReference type="AlphaFoldDB" id="A0A8B6DXI6"/>
<dbReference type="GO" id="GO:0045943">
    <property type="term" value="P:positive regulation of transcription by RNA polymerase I"/>
    <property type="evidence" value="ECO:0007669"/>
    <property type="project" value="InterPro"/>
</dbReference>
<keyword evidence="11" id="KW-1185">Reference proteome</keyword>
<evidence type="ECO:0000259" key="9">
    <source>
        <dbReference type="Pfam" id="PF23769"/>
    </source>
</evidence>
<dbReference type="Proteomes" id="UP000596742">
    <property type="component" value="Unassembled WGS sequence"/>
</dbReference>
<dbReference type="GO" id="GO:0003723">
    <property type="term" value="F:RNA binding"/>
    <property type="evidence" value="ECO:0007669"/>
    <property type="project" value="InterPro"/>
</dbReference>
<accession>A0A8B6DXI6</accession>
<dbReference type="Pfam" id="PF23769">
    <property type="entry name" value="Beta-prop_WDR75_2nd"/>
    <property type="match status" value="1"/>
</dbReference>
<evidence type="ECO:0000256" key="6">
    <source>
        <dbReference type="ARBA" id="ARBA00023163"/>
    </source>
</evidence>
<comment type="caution">
    <text evidence="10">The sequence shown here is derived from an EMBL/GenBank/DDBJ whole genome shotgun (WGS) entry which is preliminary data.</text>
</comment>
<keyword evidence="3" id="KW-0698">rRNA processing</keyword>
<dbReference type="InterPro" id="IPR015943">
    <property type="entry name" value="WD40/YVTN_repeat-like_dom_sf"/>
</dbReference>
<keyword evidence="6" id="KW-0804">Transcription</keyword>
<protein>
    <submittedName>
        <fullName evidence="10">NET1-associated nuclear protein 1 (U3 small nucleolar RNA-associated protein 17)</fullName>
    </submittedName>
</protein>
<proteinExistence type="predicted"/>
<keyword evidence="5" id="KW-0677">Repeat</keyword>
<evidence type="ECO:0000313" key="11">
    <source>
        <dbReference type="Proteomes" id="UP000596742"/>
    </source>
</evidence>
<dbReference type="InterPro" id="IPR053826">
    <property type="entry name" value="WDR75"/>
</dbReference>
<dbReference type="SUPFAM" id="SSF50978">
    <property type="entry name" value="WD40 repeat-like"/>
    <property type="match status" value="2"/>
</dbReference>
<dbReference type="PANTHER" id="PTHR44215">
    <property type="entry name" value="WD REPEAT-CONTAINING PROTEIN 75"/>
    <property type="match status" value="1"/>
</dbReference>
<evidence type="ECO:0000256" key="1">
    <source>
        <dbReference type="ARBA" id="ARBA00004604"/>
    </source>
</evidence>
<reference evidence="10" key="1">
    <citation type="submission" date="2018-11" db="EMBL/GenBank/DDBJ databases">
        <authorList>
            <person name="Alioto T."/>
            <person name="Alioto T."/>
        </authorList>
    </citation>
    <scope>NUCLEOTIDE SEQUENCE</scope>
</reference>
<dbReference type="SMART" id="SM00320">
    <property type="entry name" value="WD40"/>
    <property type="match status" value="7"/>
</dbReference>
<evidence type="ECO:0000256" key="4">
    <source>
        <dbReference type="ARBA" id="ARBA00022574"/>
    </source>
</evidence>
<feature type="domain" description="WD repeat-containing protein 75 second beta-propeller" evidence="9">
    <location>
        <begin position="337"/>
        <end position="663"/>
    </location>
</feature>
<dbReference type="OrthoDB" id="4096at2759"/>
<evidence type="ECO:0000256" key="2">
    <source>
        <dbReference type="ARBA" id="ARBA00022517"/>
    </source>
</evidence>
<evidence type="ECO:0000256" key="7">
    <source>
        <dbReference type="ARBA" id="ARBA00023242"/>
    </source>
</evidence>
<dbReference type="InterPro" id="IPR057644">
    <property type="entry name" value="Beta-prop_WDR75_2nd"/>
</dbReference>
<dbReference type="InterPro" id="IPR001680">
    <property type="entry name" value="WD40_rpt"/>
</dbReference>
<dbReference type="PANTHER" id="PTHR44215:SF1">
    <property type="entry name" value="WD REPEAT-CONTAINING PROTEIN 75"/>
    <property type="match status" value="1"/>
</dbReference>
<keyword evidence="2" id="KW-0690">Ribosome biogenesis</keyword>
<dbReference type="Gene3D" id="2.130.10.10">
    <property type="entry name" value="YVTN repeat-like/Quinoprotein amine dehydrogenase"/>
    <property type="match status" value="3"/>
</dbReference>
<organism evidence="10 11">
    <name type="scientific">Mytilus galloprovincialis</name>
    <name type="common">Mediterranean mussel</name>
    <dbReference type="NCBI Taxonomy" id="29158"/>
    <lineage>
        <taxon>Eukaryota</taxon>
        <taxon>Metazoa</taxon>
        <taxon>Spiralia</taxon>
        <taxon>Lophotrochozoa</taxon>
        <taxon>Mollusca</taxon>
        <taxon>Bivalvia</taxon>
        <taxon>Autobranchia</taxon>
        <taxon>Pteriomorphia</taxon>
        <taxon>Mytilida</taxon>
        <taxon>Mytiloidea</taxon>
        <taxon>Mytilidae</taxon>
        <taxon>Mytilinae</taxon>
        <taxon>Mytilus</taxon>
    </lineage>
</organism>
<feature type="repeat" description="WD" evidence="8">
    <location>
        <begin position="52"/>
        <end position="94"/>
    </location>
</feature>
<dbReference type="InterPro" id="IPR036322">
    <property type="entry name" value="WD40_repeat_dom_sf"/>
</dbReference>